<dbReference type="RefSeq" id="XP_060430579.1">
    <property type="nucleotide sequence ID" value="XM_060574735.1"/>
</dbReference>
<proteinExistence type="predicted"/>
<dbReference type="AlphaFoldDB" id="A0AAJ0ARQ1"/>
<feature type="transmembrane region" description="Helical" evidence="1">
    <location>
        <begin position="12"/>
        <end position="30"/>
    </location>
</feature>
<keyword evidence="1" id="KW-0812">Transmembrane</keyword>
<gene>
    <name evidence="2" type="ORF">BDP55DRAFT_661514</name>
</gene>
<reference evidence="2" key="1">
    <citation type="submission" date="2021-06" db="EMBL/GenBank/DDBJ databases">
        <title>Comparative genomics, transcriptomics and evolutionary studies reveal genomic signatures of adaptation to plant cell wall in hemibiotrophic fungi.</title>
        <authorList>
            <consortium name="DOE Joint Genome Institute"/>
            <person name="Baroncelli R."/>
            <person name="Diaz J.F."/>
            <person name="Benocci T."/>
            <person name="Peng M."/>
            <person name="Battaglia E."/>
            <person name="Haridas S."/>
            <person name="Andreopoulos W."/>
            <person name="Labutti K."/>
            <person name="Pangilinan J."/>
            <person name="Floch G.L."/>
            <person name="Makela M.R."/>
            <person name="Henrissat B."/>
            <person name="Grigoriev I.V."/>
            <person name="Crouch J.A."/>
            <person name="De Vries R.P."/>
            <person name="Sukno S.A."/>
            <person name="Thon M.R."/>
        </authorList>
    </citation>
    <scope>NUCLEOTIDE SEQUENCE</scope>
    <source>
        <strain evidence="2">CBS 193.32</strain>
    </source>
</reference>
<evidence type="ECO:0000313" key="2">
    <source>
        <dbReference type="EMBL" id="KAK1676576.1"/>
    </source>
</evidence>
<keyword evidence="1" id="KW-1133">Transmembrane helix</keyword>
<protein>
    <submittedName>
        <fullName evidence="2">Uncharacterized protein</fullName>
    </submittedName>
</protein>
<dbReference type="Proteomes" id="UP001224890">
    <property type="component" value="Unassembled WGS sequence"/>
</dbReference>
<name>A0AAJ0ARQ1_9PEZI</name>
<dbReference type="EMBL" id="JAHMHR010000017">
    <property type="protein sequence ID" value="KAK1676576.1"/>
    <property type="molecule type" value="Genomic_DNA"/>
</dbReference>
<keyword evidence="1" id="KW-0472">Membrane</keyword>
<evidence type="ECO:0000313" key="3">
    <source>
        <dbReference type="Proteomes" id="UP001224890"/>
    </source>
</evidence>
<sequence>MLLLASTRAAGDISAVFVCVCAFLLVGFFFKYQDAAVGSVGGRLMTEVVDG</sequence>
<evidence type="ECO:0000256" key="1">
    <source>
        <dbReference type="SAM" id="Phobius"/>
    </source>
</evidence>
<dbReference type="GeneID" id="85459261"/>
<comment type="caution">
    <text evidence="2">The sequence shown here is derived from an EMBL/GenBank/DDBJ whole genome shotgun (WGS) entry which is preliminary data.</text>
</comment>
<organism evidence="2 3">
    <name type="scientific">Colletotrichum godetiae</name>
    <dbReference type="NCBI Taxonomy" id="1209918"/>
    <lineage>
        <taxon>Eukaryota</taxon>
        <taxon>Fungi</taxon>
        <taxon>Dikarya</taxon>
        <taxon>Ascomycota</taxon>
        <taxon>Pezizomycotina</taxon>
        <taxon>Sordariomycetes</taxon>
        <taxon>Hypocreomycetidae</taxon>
        <taxon>Glomerellales</taxon>
        <taxon>Glomerellaceae</taxon>
        <taxon>Colletotrichum</taxon>
        <taxon>Colletotrichum acutatum species complex</taxon>
    </lineage>
</organism>
<accession>A0AAJ0ARQ1</accession>
<keyword evidence="3" id="KW-1185">Reference proteome</keyword>